<name>A0ABM0T4P8_CAMSA</name>
<protein>
    <submittedName>
        <fullName evidence="3">Uncharacterized protein LOC104706353</fullName>
    </submittedName>
</protein>
<accession>A0ABM0T4P8</accession>
<reference evidence="2" key="1">
    <citation type="journal article" date="2014" name="Nat. Commun.">
        <title>The emerging biofuel crop Camelina sativa retains a highly undifferentiated hexaploid genome structure.</title>
        <authorList>
            <person name="Kagale S."/>
            <person name="Koh C."/>
            <person name="Nixon J."/>
            <person name="Bollina V."/>
            <person name="Clarke W.E."/>
            <person name="Tuteja R."/>
            <person name="Spillane C."/>
            <person name="Robinson S.J."/>
            <person name="Links M.G."/>
            <person name="Clarke C."/>
            <person name="Higgins E.E."/>
            <person name="Huebert T."/>
            <person name="Sharpe A.G."/>
            <person name="Parkin I.A."/>
        </authorList>
    </citation>
    <scope>NUCLEOTIDE SEQUENCE [LARGE SCALE GENOMIC DNA]</scope>
    <source>
        <strain evidence="2">cv. DH55</strain>
    </source>
</reference>
<dbReference type="Proteomes" id="UP000694864">
    <property type="component" value="Chromosome 8"/>
</dbReference>
<sequence length="102" mass="10839">MVDDTDLALFEQSAQGDFETLSPSLLGSVYQQPVGSNGDEGGSSKKGGNSHAGVSNQGGKNKVRSGARKGIPFSEDDHRLAVEVDARQNLNVLLSTSVFRFR</sequence>
<proteinExistence type="predicted"/>
<reference evidence="3" key="2">
    <citation type="submission" date="2025-08" db="UniProtKB">
        <authorList>
            <consortium name="RefSeq"/>
        </authorList>
    </citation>
    <scope>IDENTIFICATION</scope>
    <source>
        <tissue evidence="3">Leaf</tissue>
    </source>
</reference>
<gene>
    <name evidence="3" type="primary">LOC104706353</name>
</gene>
<dbReference type="GeneID" id="104706353"/>
<evidence type="ECO:0000256" key="1">
    <source>
        <dbReference type="SAM" id="MobiDB-lite"/>
    </source>
</evidence>
<organism evidence="2 3">
    <name type="scientific">Camelina sativa</name>
    <name type="common">False flax</name>
    <name type="synonym">Myagrum sativum</name>
    <dbReference type="NCBI Taxonomy" id="90675"/>
    <lineage>
        <taxon>Eukaryota</taxon>
        <taxon>Viridiplantae</taxon>
        <taxon>Streptophyta</taxon>
        <taxon>Embryophyta</taxon>
        <taxon>Tracheophyta</taxon>
        <taxon>Spermatophyta</taxon>
        <taxon>Magnoliopsida</taxon>
        <taxon>eudicotyledons</taxon>
        <taxon>Gunneridae</taxon>
        <taxon>Pentapetalae</taxon>
        <taxon>rosids</taxon>
        <taxon>malvids</taxon>
        <taxon>Brassicales</taxon>
        <taxon>Brassicaceae</taxon>
        <taxon>Camelineae</taxon>
        <taxon>Camelina</taxon>
    </lineage>
</organism>
<evidence type="ECO:0000313" key="3">
    <source>
        <dbReference type="RefSeq" id="XP_010420845.1"/>
    </source>
</evidence>
<evidence type="ECO:0000313" key="2">
    <source>
        <dbReference type="Proteomes" id="UP000694864"/>
    </source>
</evidence>
<dbReference type="RefSeq" id="XP_010420845.1">
    <property type="nucleotide sequence ID" value="XM_010422543.2"/>
</dbReference>
<keyword evidence="2" id="KW-1185">Reference proteome</keyword>
<feature type="region of interest" description="Disordered" evidence="1">
    <location>
        <begin position="29"/>
        <end position="72"/>
    </location>
</feature>